<dbReference type="AlphaFoldDB" id="A0A8J4U853"/>
<dbReference type="PANTHER" id="PTHR16866:SF2">
    <property type="entry name" value="GASTRIN-RELEASING PEPTIDE"/>
    <property type="match status" value="1"/>
</dbReference>
<dbReference type="GO" id="GO:0005184">
    <property type="term" value="F:neuropeptide hormone activity"/>
    <property type="evidence" value="ECO:0007669"/>
    <property type="project" value="TreeGrafter"/>
</dbReference>
<keyword evidence="8" id="KW-0027">Amidation</keyword>
<keyword evidence="5" id="KW-0964">Secreted</keyword>
<dbReference type="OrthoDB" id="9879745at2759"/>
<feature type="non-terminal residue" evidence="11">
    <location>
        <position position="129"/>
    </location>
</feature>
<keyword evidence="6" id="KW-0165">Cleavage on pair of basic residues</keyword>
<accession>A0A8J4U853</accession>
<dbReference type="GO" id="GO:0031410">
    <property type="term" value="C:cytoplasmic vesicle"/>
    <property type="evidence" value="ECO:0007669"/>
    <property type="project" value="UniProtKB-SubCell"/>
</dbReference>
<evidence type="ECO:0000256" key="10">
    <source>
        <dbReference type="SAM" id="SignalP"/>
    </source>
</evidence>
<evidence type="ECO:0000256" key="4">
    <source>
        <dbReference type="ARBA" id="ARBA00016270"/>
    </source>
</evidence>
<reference evidence="11" key="1">
    <citation type="submission" date="2020-07" db="EMBL/GenBank/DDBJ databases">
        <title>Clarias magur genome sequencing, assembly and annotation.</title>
        <authorList>
            <person name="Kushwaha B."/>
            <person name="Kumar R."/>
            <person name="Das P."/>
            <person name="Joshi C.G."/>
            <person name="Kumar D."/>
            <person name="Nagpure N.S."/>
            <person name="Pandey M."/>
            <person name="Agarwal S."/>
            <person name="Srivastava S."/>
            <person name="Singh M."/>
            <person name="Sahoo L."/>
            <person name="Jayasankar P."/>
            <person name="Meher P.K."/>
            <person name="Koringa P.G."/>
            <person name="Iquebal M.A."/>
            <person name="Das S.P."/>
            <person name="Bit A."/>
            <person name="Patnaik S."/>
            <person name="Patel N."/>
            <person name="Shah T.M."/>
            <person name="Hinsu A."/>
            <person name="Jena J.K."/>
        </authorList>
    </citation>
    <scope>NUCLEOTIDE SEQUENCE</scope>
    <source>
        <strain evidence="11">CIFAMagur01</strain>
        <tissue evidence="11">Testis</tissue>
    </source>
</reference>
<name>A0A8J4U853_CLAMG</name>
<dbReference type="PROSITE" id="PS51257">
    <property type="entry name" value="PROKAR_LIPOPROTEIN"/>
    <property type="match status" value="1"/>
</dbReference>
<keyword evidence="7 10" id="KW-0732">Signal</keyword>
<evidence type="ECO:0000256" key="7">
    <source>
        <dbReference type="ARBA" id="ARBA00022729"/>
    </source>
</evidence>
<dbReference type="PANTHER" id="PTHR16866">
    <property type="entry name" value="GASTRIN-RELEASING PEPTIDE"/>
    <property type="match status" value="1"/>
</dbReference>
<keyword evidence="12" id="KW-1185">Reference proteome</keyword>
<dbReference type="EMBL" id="QNUK01000126">
    <property type="protein sequence ID" value="KAF5900816.1"/>
    <property type="molecule type" value="Genomic_DNA"/>
</dbReference>
<feature type="chain" id="PRO_5035275780" description="Gastrin-releasing peptide" evidence="10">
    <location>
        <begin position="26"/>
        <end position="129"/>
    </location>
</feature>
<evidence type="ECO:0000256" key="9">
    <source>
        <dbReference type="ARBA" id="ARBA00023329"/>
    </source>
</evidence>
<evidence type="ECO:0000256" key="8">
    <source>
        <dbReference type="ARBA" id="ARBA00022815"/>
    </source>
</evidence>
<evidence type="ECO:0000313" key="12">
    <source>
        <dbReference type="Proteomes" id="UP000727407"/>
    </source>
</evidence>
<dbReference type="GO" id="GO:0007218">
    <property type="term" value="P:neuropeptide signaling pathway"/>
    <property type="evidence" value="ECO:0007669"/>
    <property type="project" value="InterPro"/>
</dbReference>
<dbReference type="Pfam" id="PF02044">
    <property type="entry name" value="Bombesin"/>
    <property type="match status" value="1"/>
</dbReference>
<sequence length="129" mass="14952">MCDLWRYRGVMSVLVVVLFFLGCDADLHNEAQRGKLVYARGNHWAVGHLMGKKSIDETMGSDERDGNAQAYLFTAQADTHTQPSRLMKALAEFLAGPERETEDKRERQERLAGLRRRWEEQLRERESNQ</sequence>
<comment type="caution">
    <text evidence="11">The sequence shown here is derived from an EMBL/GenBank/DDBJ whole genome shotgun (WGS) entry which is preliminary data.</text>
</comment>
<evidence type="ECO:0000256" key="2">
    <source>
        <dbReference type="ARBA" id="ARBA00004613"/>
    </source>
</evidence>
<gene>
    <name evidence="11" type="primary">grp</name>
    <name evidence="11" type="ORF">DAT39_009485</name>
</gene>
<dbReference type="GO" id="GO:0005615">
    <property type="term" value="C:extracellular space"/>
    <property type="evidence" value="ECO:0007669"/>
    <property type="project" value="TreeGrafter"/>
</dbReference>
<evidence type="ECO:0000256" key="1">
    <source>
        <dbReference type="ARBA" id="ARBA00004263"/>
    </source>
</evidence>
<dbReference type="InterPro" id="IPR000874">
    <property type="entry name" value="Bombesin"/>
</dbReference>
<proteinExistence type="inferred from homology"/>
<keyword evidence="9" id="KW-0968">Cytoplasmic vesicle</keyword>
<evidence type="ECO:0000256" key="6">
    <source>
        <dbReference type="ARBA" id="ARBA00022685"/>
    </source>
</evidence>
<evidence type="ECO:0000256" key="5">
    <source>
        <dbReference type="ARBA" id="ARBA00022525"/>
    </source>
</evidence>
<evidence type="ECO:0000313" key="11">
    <source>
        <dbReference type="EMBL" id="KAF5900816.1"/>
    </source>
</evidence>
<dbReference type="Proteomes" id="UP000727407">
    <property type="component" value="Unassembled WGS sequence"/>
</dbReference>
<feature type="signal peptide" evidence="10">
    <location>
        <begin position="1"/>
        <end position="25"/>
    </location>
</feature>
<organism evidence="11 12">
    <name type="scientific">Clarias magur</name>
    <name type="common">Asian catfish</name>
    <name type="synonym">Macropteronotus magur</name>
    <dbReference type="NCBI Taxonomy" id="1594786"/>
    <lineage>
        <taxon>Eukaryota</taxon>
        <taxon>Metazoa</taxon>
        <taxon>Chordata</taxon>
        <taxon>Craniata</taxon>
        <taxon>Vertebrata</taxon>
        <taxon>Euteleostomi</taxon>
        <taxon>Actinopterygii</taxon>
        <taxon>Neopterygii</taxon>
        <taxon>Teleostei</taxon>
        <taxon>Ostariophysi</taxon>
        <taxon>Siluriformes</taxon>
        <taxon>Clariidae</taxon>
        <taxon>Clarias</taxon>
    </lineage>
</organism>
<protein>
    <recommendedName>
        <fullName evidence="4">Gastrin-releasing peptide</fullName>
    </recommendedName>
</protein>
<evidence type="ECO:0000256" key="3">
    <source>
        <dbReference type="ARBA" id="ARBA00010012"/>
    </source>
</evidence>
<comment type="subcellular location">
    <subcellularLocation>
        <location evidence="1">Cytoplasmic vesicle</location>
        <location evidence="1">Secretory vesicle lumen</location>
    </subcellularLocation>
    <subcellularLocation>
        <location evidence="2">Secreted</location>
    </subcellularLocation>
</comment>
<comment type="similarity">
    <text evidence="3">Belongs to the bombesin/neuromedin-B/ranatensin family.</text>
</comment>
<dbReference type="PROSITE" id="PS00257">
    <property type="entry name" value="BOMBESIN"/>
    <property type="match status" value="1"/>
</dbReference>